<dbReference type="SUPFAM" id="SSF48264">
    <property type="entry name" value="Cytochrome P450"/>
    <property type="match status" value="1"/>
</dbReference>
<comment type="similarity">
    <text evidence="1">Belongs to the cytochrome P450 family.</text>
</comment>
<accession>A0ABN6GQY6</accession>
<dbReference type="Proteomes" id="UP000825066">
    <property type="component" value="Chromosome"/>
</dbReference>
<dbReference type="InterPro" id="IPR001128">
    <property type="entry name" value="Cyt_P450"/>
</dbReference>
<dbReference type="InterPro" id="IPR002403">
    <property type="entry name" value="Cyt_P450_E_grp-IV"/>
</dbReference>
<dbReference type="EMBL" id="AP024684">
    <property type="protein sequence ID" value="BCX43496.1"/>
    <property type="molecule type" value="Genomic_DNA"/>
</dbReference>
<keyword evidence="4" id="KW-0560">Oxidoreductase</keyword>
<evidence type="ECO:0000313" key="8">
    <source>
        <dbReference type="Proteomes" id="UP000825066"/>
    </source>
</evidence>
<keyword evidence="3" id="KW-0479">Metal-binding</keyword>
<evidence type="ECO:0000256" key="1">
    <source>
        <dbReference type="ARBA" id="ARBA00010617"/>
    </source>
</evidence>
<keyword evidence="2" id="KW-0349">Heme</keyword>
<dbReference type="PANTHER" id="PTHR24286">
    <property type="entry name" value="CYTOCHROME P450 26"/>
    <property type="match status" value="1"/>
</dbReference>
<reference evidence="7 8" key="1">
    <citation type="submission" date="2021-05" db="EMBL/GenBank/DDBJ databases">
        <title>Complete Genome Sequence of Stenotrophomonas pavanii strain Y.</title>
        <authorList>
            <person name="Dohra H."/>
            <person name="Mohad Din A.R.J."/>
            <person name="Suzuki K."/>
            <person name="Fatma A."/>
            <person name="Honjyo M."/>
            <person name="Nishimura T."/>
            <person name="Moriuch R."/>
            <person name="Masuda K."/>
            <person name="Minoura A."/>
            <person name="Tashiro Y."/>
            <person name="Futamata H."/>
        </authorList>
    </citation>
    <scope>NUCLEOTIDE SEQUENCE [LARGE SCALE GENOMIC DNA]</scope>
    <source>
        <strain evidence="8">Y</strain>
    </source>
</reference>
<keyword evidence="6" id="KW-0503">Monooxygenase</keyword>
<dbReference type="PRINTS" id="PR00465">
    <property type="entry name" value="EP450IV"/>
</dbReference>
<gene>
    <name evidence="7" type="ORF">STNY_R16940</name>
</gene>
<evidence type="ECO:0000256" key="3">
    <source>
        <dbReference type="ARBA" id="ARBA00022723"/>
    </source>
</evidence>
<evidence type="ECO:0000313" key="7">
    <source>
        <dbReference type="EMBL" id="BCX43496.1"/>
    </source>
</evidence>
<keyword evidence="8" id="KW-1185">Reference proteome</keyword>
<proteinExistence type="inferred from homology"/>
<sequence length="418" mass="47336">MIFPGIGGQGMDERAADAEVVSIDDLLDRVRREGPVLRFNNDVVGIFDPALAVRVDKANTDRHTVPDSLIDYLGLRRARDPVAWREVRGLLSEQAGRLASPGHMRDLYARMHGFLAQRADRAHDLSELSWWTISQSLLPLLIDGLSRSDVDALIGEQRTRYNAIVLQNFSFWRRIIDFHLSRRAARTVSRHIRRRARESAPREDFLQSLLPLVERVGVDRVAYLVSMVLAGMSGLPGITAASLLYAMHRFPHWHARIREETSALSLEQLYALPIKSLPCTSRFVKETLRLWPGLFALHRPASHDIDIEGVCIRKGGAYELSSYFQHHSPEYWQNPDSFDPDRWLPERRQANKGAYVPFGFSSRACIGSAVGHAQLLLFCALVTRDFELSVQEVPAPWMQLEGFAIPVDFIGTLTPRRA</sequence>
<evidence type="ECO:0000256" key="2">
    <source>
        <dbReference type="ARBA" id="ARBA00022617"/>
    </source>
</evidence>
<dbReference type="PANTHER" id="PTHR24286:SF384">
    <property type="entry name" value="P450, PUTATIVE (EUROFUNG)-RELATED"/>
    <property type="match status" value="1"/>
</dbReference>
<evidence type="ECO:0000256" key="5">
    <source>
        <dbReference type="ARBA" id="ARBA00023004"/>
    </source>
</evidence>
<evidence type="ECO:0000256" key="4">
    <source>
        <dbReference type="ARBA" id="ARBA00023002"/>
    </source>
</evidence>
<protein>
    <submittedName>
        <fullName evidence="7">Cytochrome P450</fullName>
    </submittedName>
</protein>
<dbReference type="Gene3D" id="1.10.630.10">
    <property type="entry name" value="Cytochrome P450"/>
    <property type="match status" value="1"/>
</dbReference>
<dbReference type="CDD" id="cd00302">
    <property type="entry name" value="cytochrome_P450"/>
    <property type="match status" value="1"/>
</dbReference>
<keyword evidence="5" id="KW-0408">Iron</keyword>
<dbReference type="RefSeq" id="WP_231353043.1">
    <property type="nucleotide sequence ID" value="NZ_AP024684.1"/>
</dbReference>
<dbReference type="InterPro" id="IPR036396">
    <property type="entry name" value="Cyt_P450_sf"/>
</dbReference>
<name>A0ABN6GQY6_9GAMM</name>
<dbReference type="Pfam" id="PF00067">
    <property type="entry name" value="p450"/>
    <property type="match status" value="1"/>
</dbReference>
<evidence type="ECO:0000256" key="6">
    <source>
        <dbReference type="ARBA" id="ARBA00023033"/>
    </source>
</evidence>
<organism evidence="7 8">
    <name type="scientific">Stenotrophomonas pavanii</name>
    <dbReference type="NCBI Taxonomy" id="487698"/>
    <lineage>
        <taxon>Bacteria</taxon>
        <taxon>Pseudomonadati</taxon>
        <taxon>Pseudomonadota</taxon>
        <taxon>Gammaproteobacteria</taxon>
        <taxon>Lysobacterales</taxon>
        <taxon>Lysobacteraceae</taxon>
        <taxon>Stenotrophomonas</taxon>
    </lineage>
</organism>